<feature type="compositionally biased region" description="Polar residues" evidence="1">
    <location>
        <begin position="135"/>
        <end position="150"/>
    </location>
</feature>
<evidence type="ECO:0000313" key="2">
    <source>
        <dbReference type="EMBL" id="CAH2094640.1"/>
    </source>
</evidence>
<protein>
    <submittedName>
        <fullName evidence="2">Uncharacterized protein</fullName>
    </submittedName>
</protein>
<evidence type="ECO:0000313" key="3">
    <source>
        <dbReference type="Proteomes" id="UP001153954"/>
    </source>
</evidence>
<evidence type="ECO:0000256" key="1">
    <source>
        <dbReference type="SAM" id="MobiDB-lite"/>
    </source>
</evidence>
<accession>A0AAU9UCV3</accession>
<proteinExistence type="predicted"/>
<keyword evidence="3" id="KW-1185">Reference proteome</keyword>
<gene>
    <name evidence="2" type="ORF">EEDITHA_LOCUS10185</name>
</gene>
<sequence length="150" mass="17607">MILKKNTFKIYTKTLISDHTSDGEFFIDDYSHLRLSYYQPREEQELSIDFYNNSNSSQNLLESEEDKRKVDEERRRLREYYVSQMPDLPHPSCTVASIIASASQRMNSGYGNFIYDKKIVQGTKRQDEEIDFTPNRRSTLKPNANVNMSS</sequence>
<organism evidence="2 3">
    <name type="scientific">Euphydryas editha</name>
    <name type="common">Edith's checkerspot</name>
    <dbReference type="NCBI Taxonomy" id="104508"/>
    <lineage>
        <taxon>Eukaryota</taxon>
        <taxon>Metazoa</taxon>
        <taxon>Ecdysozoa</taxon>
        <taxon>Arthropoda</taxon>
        <taxon>Hexapoda</taxon>
        <taxon>Insecta</taxon>
        <taxon>Pterygota</taxon>
        <taxon>Neoptera</taxon>
        <taxon>Endopterygota</taxon>
        <taxon>Lepidoptera</taxon>
        <taxon>Glossata</taxon>
        <taxon>Ditrysia</taxon>
        <taxon>Papilionoidea</taxon>
        <taxon>Nymphalidae</taxon>
        <taxon>Nymphalinae</taxon>
        <taxon>Euphydryas</taxon>
    </lineage>
</organism>
<name>A0AAU9UCV3_EUPED</name>
<comment type="caution">
    <text evidence="2">The sequence shown here is derived from an EMBL/GenBank/DDBJ whole genome shotgun (WGS) entry which is preliminary data.</text>
</comment>
<reference evidence="2" key="1">
    <citation type="submission" date="2022-03" db="EMBL/GenBank/DDBJ databases">
        <authorList>
            <person name="Tunstrom K."/>
        </authorList>
    </citation>
    <scope>NUCLEOTIDE SEQUENCE</scope>
</reference>
<dbReference type="EMBL" id="CAKOGL010000014">
    <property type="protein sequence ID" value="CAH2094640.1"/>
    <property type="molecule type" value="Genomic_DNA"/>
</dbReference>
<dbReference type="AlphaFoldDB" id="A0AAU9UCV3"/>
<feature type="region of interest" description="Disordered" evidence="1">
    <location>
        <begin position="131"/>
        <end position="150"/>
    </location>
</feature>
<dbReference type="Proteomes" id="UP001153954">
    <property type="component" value="Unassembled WGS sequence"/>
</dbReference>